<dbReference type="PANTHER" id="PTHR21338:SF0">
    <property type="entry name" value="LARGE RIBOSOMAL SUBUNIT PROTEIN ML41"/>
    <property type="match status" value="1"/>
</dbReference>
<dbReference type="Pfam" id="PF09809">
    <property type="entry name" value="MRP-L27"/>
    <property type="match status" value="1"/>
</dbReference>
<dbReference type="GO" id="GO:0003735">
    <property type="term" value="F:structural constituent of ribosome"/>
    <property type="evidence" value="ECO:0007669"/>
    <property type="project" value="InterPro"/>
</dbReference>
<dbReference type="Proteomes" id="UP000812966">
    <property type="component" value="Unassembled WGS sequence"/>
</dbReference>
<keyword evidence="5" id="KW-0496">Mitochondrion</keyword>
<keyword evidence="6" id="KW-0687">Ribonucleoprotein</keyword>
<keyword evidence="4" id="KW-0689">Ribosomal protein</keyword>
<protein>
    <submittedName>
        <fullName evidence="7">Uncharacterized protein</fullName>
    </submittedName>
</protein>
<evidence type="ECO:0000256" key="5">
    <source>
        <dbReference type="ARBA" id="ARBA00023128"/>
    </source>
</evidence>
<comment type="caution">
    <text evidence="7">The sequence shown here is derived from an EMBL/GenBank/DDBJ whole genome shotgun (WGS) entry which is preliminary data.</text>
</comment>
<dbReference type="InterPro" id="IPR019189">
    <property type="entry name" value="Ribosomal_mL41"/>
</dbReference>
<dbReference type="GO" id="GO:0006412">
    <property type="term" value="P:translation"/>
    <property type="evidence" value="ECO:0007669"/>
    <property type="project" value="TreeGrafter"/>
</dbReference>
<comment type="subcellular location">
    <subcellularLocation>
        <location evidence="1">Mitochondrion</location>
    </subcellularLocation>
</comment>
<evidence type="ECO:0000256" key="2">
    <source>
        <dbReference type="ARBA" id="ARBA00010152"/>
    </source>
</evidence>
<sequence length="182" mass="20432">MNVTKVVRGASRLPLTSKRANKDYYKGSGQAYVPGGGYRTGPPGKHVIGGKAKFRVMDDKVRYYVGPGAEILDSTDLKPYVARSVQTPEQPQYTKKNPPISFSPNIHHQPISTVHPKTNQPLRIKPHDTKTFAKWYRALSHEDRTRVVAETRKTWYETMVVKGREVVEEEAATREVEAGAQA</sequence>
<dbReference type="AlphaFoldDB" id="A0A8K0JS06"/>
<reference evidence="7" key="1">
    <citation type="submission" date="2020-04" db="EMBL/GenBank/DDBJ databases">
        <title>Analysis of mating type loci in Filobasidium floriforme.</title>
        <authorList>
            <person name="Nowrousian M."/>
        </authorList>
    </citation>
    <scope>NUCLEOTIDE SEQUENCE</scope>
    <source>
        <strain evidence="7">CBS 6242</strain>
    </source>
</reference>
<comment type="similarity">
    <text evidence="2">Belongs to the mitochondrion-specific ribosomal protein mL41 family.</text>
</comment>
<organism evidence="7 8">
    <name type="scientific">Filobasidium floriforme</name>
    <dbReference type="NCBI Taxonomy" id="5210"/>
    <lineage>
        <taxon>Eukaryota</taxon>
        <taxon>Fungi</taxon>
        <taxon>Dikarya</taxon>
        <taxon>Basidiomycota</taxon>
        <taxon>Agaricomycotina</taxon>
        <taxon>Tremellomycetes</taxon>
        <taxon>Filobasidiales</taxon>
        <taxon>Filobasidiaceae</taxon>
        <taxon>Filobasidium</taxon>
    </lineage>
</organism>
<keyword evidence="8" id="KW-1185">Reference proteome</keyword>
<evidence type="ECO:0000256" key="1">
    <source>
        <dbReference type="ARBA" id="ARBA00004173"/>
    </source>
</evidence>
<evidence type="ECO:0000256" key="4">
    <source>
        <dbReference type="ARBA" id="ARBA00022980"/>
    </source>
</evidence>
<evidence type="ECO:0000313" key="8">
    <source>
        <dbReference type="Proteomes" id="UP000812966"/>
    </source>
</evidence>
<evidence type="ECO:0000256" key="6">
    <source>
        <dbReference type="ARBA" id="ARBA00023274"/>
    </source>
</evidence>
<dbReference type="PANTHER" id="PTHR21338">
    <property type="entry name" value="MITOCHONDRIAL RIBOSOMAL PROTEIN L41"/>
    <property type="match status" value="1"/>
</dbReference>
<evidence type="ECO:0000313" key="7">
    <source>
        <dbReference type="EMBL" id="KAG7571469.1"/>
    </source>
</evidence>
<evidence type="ECO:0000256" key="3">
    <source>
        <dbReference type="ARBA" id="ARBA00022946"/>
    </source>
</evidence>
<dbReference type="GO" id="GO:0005762">
    <property type="term" value="C:mitochondrial large ribosomal subunit"/>
    <property type="evidence" value="ECO:0007669"/>
    <property type="project" value="InterPro"/>
</dbReference>
<dbReference type="EMBL" id="JABELV010000007">
    <property type="protein sequence ID" value="KAG7571469.1"/>
    <property type="molecule type" value="Genomic_DNA"/>
</dbReference>
<proteinExistence type="inferred from homology"/>
<keyword evidence="3" id="KW-0809">Transit peptide</keyword>
<gene>
    <name evidence="7" type="ORF">FFLO_00652</name>
</gene>
<name>A0A8K0JS06_9TREE</name>
<accession>A0A8K0JS06</accession>